<comment type="caution">
    <text evidence="2">The sequence shown here is derived from an EMBL/GenBank/DDBJ whole genome shotgun (WGS) entry which is preliminary data.</text>
</comment>
<gene>
    <name evidence="2" type="ORF">A3K52_05075</name>
</gene>
<feature type="domain" description="N-acetyltransferase" evidence="1">
    <location>
        <begin position="324"/>
        <end position="465"/>
    </location>
</feature>
<evidence type="ECO:0000259" key="1">
    <source>
        <dbReference type="PROSITE" id="PS51186"/>
    </source>
</evidence>
<dbReference type="AlphaFoldDB" id="A0A1F7L1W8"/>
<protein>
    <recommendedName>
        <fullName evidence="1">N-acetyltransferase domain-containing protein</fullName>
    </recommendedName>
</protein>
<dbReference type="Pfam" id="PF00583">
    <property type="entry name" value="Acetyltransf_1"/>
    <property type="match status" value="1"/>
</dbReference>
<organism evidence="2 3">
    <name type="scientific">Candidatus Roizmanbacteria bacterium RIFOXYD1_FULL_38_12</name>
    <dbReference type="NCBI Taxonomy" id="1802093"/>
    <lineage>
        <taxon>Bacteria</taxon>
        <taxon>Candidatus Roizmaniibacteriota</taxon>
    </lineage>
</organism>
<sequence length="465" mass="51475">MGIELRQLVGPEGPRNLASALARPQEALERVKHIDLAAGARKAEFLNAELTHFFVGDCPVDVGVVKSQWNEDAHKHKYMVPGLSPALKIGVQPEVAEGGSMTHEPTIILATDVTLEVAEGTIHKRENGFTREQVEEDLVELLTAQRQFRATSSMAGMRNDLQEGLVVNSSLEFTVSPLTQEEVHEYVVSLSDVQLLRSPGGLLWPHKILQNHIVEIGGVGHDNGSFDQRKMDLFATLLGVPRELDVLVRVLDSEKLMSIVQGDNDLFQTLQREHMLPFDEGFKLTGTWAELIIVGDDVYFLVDALPSHYEGMSALAHDNFRNAPNYRYLREPENAEELEKYIAANTPEKVADTCDRPNKLSNLVLLDSNGDVVGFRIVRKEGDVADGRRIHVSRHLTGKGLGGLLLTRSEQYAKQAGCVRMDVHATGESVGFFEGLGYVNHGQVSNGRGVFKDKPSKFSLMKKNL</sequence>
<name>A0A1F7L1W8_9BACT</name>
<evidence type="ECO:0000313" key="3">
    <source>
        <dbReference type="Proteomes" id="UP000177050"/>
    </source>
</evidence>
<dbReference type="EMBL" id="MGBR01000001">
    <property type="protein sequence ID" value="OGK74113.1"/>
    <property type="molecule type" value="Genomic_DNA"/>
</dbReference>
<proteinExistence type="predicted"/>
<dbReference type="GO" id="GO:0016747">
    <property type="term" value="F:acyltransferase activity, transferring groups other than amino-acyl groups"/>
    <property type="evidence" value="ECO:0007669"/>
    <property type="project" value="InterPro"/>
</dbReference>
<dbReference type="Gene3D" id="3.40.630.30">
    <property type="match status" value="1"/>
</dbReference>
<dbReference type="PROSITE" id="PS51186">
    <property type="entry name" value="GNAT"/>
    <property type="match status" value="1"/>
</dbReference>
<dbReference type="SUPFAM" id="SSF55729">
    <property type="entry name" value="Acyl-CoA N-acyltransferases (Nat)"/>
    <property type="match status" value="1"/>
</dbReference>
<reference evidence="2 3" key="1">
    <citation type="journal article" date="2016" name="Nat. Commun.">
        <title>Thousands of microbial genomes shed light on interconnected biogeochemical processes in an aquifer system.</title>
        <authorList>
            <person name="Anantharaman K."/>
            <person name="Brown C.T."/>
            <person name="Hug L.A."/>
            <person name="Sharon I."/>
            <person name="Castelle C.J."/>
            <person name="Probst A.J."/>
            <person name="Thomas B.C."/>
            <person name="Singh A."/>
            <person name="Wilkins M.J."/>
            <person name="Karaoz U."/>
            <person name="Brodie E.L."/>
            <person name="Williams K.H."/>
            <person name="Hubbard S.S."/>
            <person name="Banfield J.F."/>
        </authorList>
    </citation>
    <scope>NUCLEOTIDE SEQUENCE [LARGE SCALE GENOMIC DNA]</scope>
</reference>
<accession>A0A1F7L1W8</accession>
<evidence type="ECO:0000313" key="2">
    <source>
        <dbReference type="EMBL" id="OGK74113.1"/>
    </source>
</evidence>
<dbReference type="InterPro" id="IPR016181">
    <property type="entry name" value="Acyl_CoA_acyltransferase"/>
</dbReference>
<dbReference type="Proteomes" id="UP000177050">
    <property type="component" value="Unassembled WGS sequence"/>
</dbReference>
<dbReference type="InterPro" id="IPR000182">
    <property type="entry name" value="GNAT_dom"/>
</dbReference>